<reference evidence="8 9" key="1">
    <citation type="submission" date="2022-08" db="EMBL/GenBank/DDBJ databases">
        <title>Bacterial and archaeal communities from various locations to study Microbial Dark Matter (Phase II).</title>
        <authorList>
            <person name="Stepanauskas R."/>
        </authorList>
    </citation>
    <scope>NUCLEOTIDE SEQUENCE [LARGE SCALE GENOMIC DNA]</scope>
    <source>
        <strain evidence="8 9">PD1</strain>
    </source>
</reference>
<dbReference type="Proteomes" id="UP001204798">
    <property type="component" value="Unassembled WGS sequence"/>
</dbReference>
<dbReference type="RefSeq" id="WP_259100565.1">
    <property type="nucleotide sequence ID" value="NZ_CP130454.1"/>
</dbReference>
<comment type="pathway">
    <text evidence="1">Carbohydrate degradation; glycolysis; D-glyceraldehyde 3-phosphate and glycerone phosphate from D-glucose: step 2/4.</text>
</comment>
<protein>
    <recommendedName>
        <fullName evidence="3">glucose-6-phosphate isomerase</fullName>
        <ecNumber evidence="3">5.3.1.9</ecNumber>
    </recommendedName>
</protein>
<comment type="caution">
    <text evidence="8">The sequence shown here is derived from an EMBL/GenBank/DDBJ whole genome shotgun (WGS) entry which is preliminary data.</text>
</comment>
<sequence>MVDLTERVGLPVKLVPAEEGWQLEIGGGVLHEKPAVRLISDLKPVMKNPNANTPRWLYWMYRDVRLPEHEDQIVASGLRYDLTVFNPGVLCVDGNAKDGDEWNKAAGHYHPYARSGITFPEVYEVVYGRGMFLLQFVEDVFAIPPKVTRFVILEVQAGDLVVIPPNCAHIAVIPSNEPMVTSNWVARAFDSQYTPIRLMKGAAYYIVKDGDGYAWERNPTYPDAPQPEIVKGSEWEKRGLPTGIPAYRAFFEDPKAFEFLVRP</sequence>
<evidence type="ECO:0000256" key="6">
    <source>
        <dbReference type="ARBA" id="ARBA00029321"/>
    </source>
</evidence>
<keyword evidence="5" id="KW-0324">Glycolysis</keyword>
<dbReference type="InterPro" id="IPR010551">
    <property type="entry name" value="G6P_isomerase_prok"/>
</dbReference>
<dbReference type="EC" id="5.3.1.9" evidence="3"/>
<evidence type="ECO:0000256" key="5">
    <source>
        <dbReference type="ARBA" id="ARBA00023152"/>
    </source>
</evidence>
<accession>A0ABT2ESL8</accession>
<gene>
    <name evidence="8" type="ORF">M2350_003084</name>
</gene>
<dbReference type="Pfam" id="PF06560">
    <property type="entry name" value="GPI"/>
    <property type="match status" value="1"/>
</dbReference>
<dbReference type="CDD" id="cd02218">
    <property type="entry name" value="cupin_PGI"/>
    <property type="match status" value="1"/>
</dbReference>
<proteinExistence type="inferred from homology"/>
<feature type="domain" description="Glucose-6-phosphate isomerase prokaryote" evidence="7">
    <location>
        <begin position="37"/>
        <end position="218"/>
    </location>
</feature>
<name>A0ABT2ESL8_9BACT</name>
<evidence type="ECO:0000256" key="3">
    <source>
        <dbReference type="ARBA" id="ARBA00011952"/>
    </source>
</evidence>
<dbReference type="EMBL" id="JANUCP010000006">
    <property type="protein sequence ID" value="MCS3920649.1"/>
    <property type="molecule type" value="Genomic_DNA"/>
</dbReference>
<evidence type="ECO:0000313" key="8">
    <source>
        <dbReference type="EMBL" id="MCS3920649.1"/>
    </source>
</evidence>
<dbReference type="SUPFAM" id="SSF51182">
    <property type="entry name" value="RmlC-like cupins"/>
    <property type="match status" value="1"/>
</dbReference>
<keyword evidence="9" id="KW-1185">Reference proteome</keyword>
<dbReference type="InterPro" id="IPR011051">
    <property type="entry name" value="RmlC_Cupin_sf"/>
</dbReference>
<evidence type="ECO:0000259" key="7">
    <source>
        <dbReference type="Pfam" id="PF06560"/>
    </source>
</evidence>
<comment type="catalytic activity">
    <reaction evidence="6">
        <text>alpha-D-glucose 6-phosphate = beta-D-fructose 6-phosphate</text>
        <dbReference type="Rhea" id="RHEA:11816"/>
        <dbReference type="ChEBI" id="CHEBI:57634"/>
        <dbReference type="ChEBI" id="CHEBI:58225"/>
        <dbReference type="EC" id="5.3.1.9"/>
    </reaction>
</comment>
<organism evidence="8 9">
    <name type="scientific">Candidatus Fervidibacter sacchari</name>
    <dbReference type="NCBI Taxonomy" id="1448929"/>
    <lineage>
        <taxon>Bacteria</taxon>
        <taxon>Candidatus Fervidibacterota</taxon>
        <taxon>Candidatus Fervidibacter</taxon>
    </lineage>
</organism>
<evidence type="ECO:0000313" key="9">
    <source>
        <dbReference type="Proteomes" id="UP001204798"/>
    </source>
</evidence>
<dbReference type="InterPro" id="IPR014710">
    <property type="entry name" value="RmlC-like_jellyroll"/>
</dbReference>
<keyword evidence="4" id="KW-0312">Gluconeogenesis</keyword>
<evidence type="ECO:0000256" key="1">
    <source>
        <dbReference type="ARBA" id="ARBA00004926"/>
    </source>
</evidence>
<dbReference type="Gene3D" id="2.60.120.10">
    <property type="entry name" value="Jelly Rolls"/>
    <property type="match status" value="1"/>
</dbReference>
<evidence type="ECO:0000256" key="2">
    <source>
        <dbReference type="ARBA" id="ARBA00006542"/>
    </source>
</evidence>
<comment type="similarity">
    <text evidence="2">Belongs to the archaeal-type GPI family.</text>
</comment>
<evidence type="ECO:0000256" key="4">
    <source>
        <dbReference type="ARBA" id="ARBA00022432"/>
    </source>
</evidence>